<accession>A0A9R1U5Q3</accession>
<dbReference type="GeneID" id="105269519"/>
<feature type="region of interest" description="Disordered" evidence="8">
    <location>
        <begin position="282"/>
        <end position="328"/>
    </location>
</feature>
<dbReference type="Gene3D" id="1.20.1270.60">
    <property type="entry name" value="Arfaptin homology (AH) domain/BAR domain"/>
    <property type="match status" value="1"/>
</dbReference>
<organism evidence="9 10">
    <name type="scientific">Fopius arisanus</name>
    <dbReference type="NCBI Taxonomy" id="64838"/>
    <lineage>
        <taxon>Eukaryota</taxon>
        <taxon>Metazoa</taxon>
        <taxon>Ecdysozoa</taxon>
        <taxon>Arthropoda</taxon>
        <taxon>Hexapoda</taxon>
        <taxon>Insecta</taxon>
        <taxon>Pterygota</taxon>
        <taxon>Neoptera</taxon>
        <taxon>Endopterygota</taxon>
        <taxon>Hymenoptera</taxon>
        <taxon>Apocrita</taxon>
        <taxon>Ichneumonoidea</taxon>
        <taxon>Braconidae</taxon>
        <taxon>Opiinae</taxon>
        <taxon>Fopius</taxon>
    </lineage>
</organism>
<keyword evidence="3" id="KW-0963">Cytoplasm</keyword>
<dbReference type="GO" id="GO:0035869">
    <property type="term" value="C:ciliary transition zone"/>
    <property type="evidence" value="ECO:0007669"/>
    <property type="project" value="TreeGrafter"/>
</dbReference>
<evidence type="ECO:0000313" key="9">
    <source>
        <dbReference type="Proteomes" id="UP000694866"/>
    </source>
</evidence>
<dbReference type="PANTHER" id="PTHR21223:SF2">
    <property type="entry name" value="CBY1-INTERACTING BAR DOMAIN-CONTAINING PROTEIN HOMOLOG"/>
    <property type="match status" value="1"/>
</dbReference>
<comment type="subcellular location">
    <subcellularLocation>
        <location evidence="1">Cell projection</location>
        <location evidence="1">Cilium</location>
    </subcellularLocation>
    <subcellularLocation>
        <location evidence="2">Cytoplasm</location>
        <location evidence="2">Cytoskeleton</location>
    </subcellularLocation>
</comment>
<dbReference type="CTD" id="34654"/>
<keyword evidence="9" id="KW-1185">Reference proteome</keyword>
<name>A0A9R1U5Q3_9HYME</name>
<reference evidence="10" key="1">
    <citation type="submission" date="2025-08" db="UniProtKB">
        <authorList>
            <consortium name="RefSeq"/>
        </authorList>
    </citation>
    <scope>IDENTIFICATION</scope>
    <source>
        <strain evidence="10">USDA-PBARC FA_bdor</strain>
        <tissue evidence="10">Whole organism</tissue>
    </source>
</reference>
<dbReference type="OrthoDB" id="60621at2759"/>
<evidence type="ECO:0000256" key="6">
    <source>
        <dbReference type="ARBA" id="ARBA00023273"/>
    </source>
</evidence>
<evidence type="ECO:0000313" key="10">
    <source>
        <dbReference type="RefSeq" id="XP_011308142.1"/>
    </source>
</evidence>
<dbReference type="Pfam" id="PF06730">
    <property type="entry name" value="FAM92"/>
    <property type="match status" value="1"/>
</dbReference>
<dbReference type="InterPro" id="IPR035590">
    <property type="entry name" value="BAR_CBAR1/2"/>
</dbReference>
<evidence type="ECO:0000256" key="1">
    <source>
        <dbReference type="ARBA" id="ARBA00004138"/>
    </source>
</evidence>
<keyword evidence="4" id="KW-0970">Cilium biogenesis/degradation</keyword>
<keyword evidence="6" id="KW-0966">Cell projection</keyword>
<dbReference type="GO" id="GO:0036064">
    <property type="term" value="C:ciliary basal body"/>
    <property type="evidence" value="ECO:0007669"/>
    <property type="project" value="TreeGrafter"/>
</dbReference>
<dbReference type="AlphaFoldDB" id="A0A9R1U5Q3"/>
<evidence type="ECO:0000256" key="3">
    <source>
        <dbReference type="ARBA" id="ARBA00022490"/>
    </source>
</evidence>
<evidence type="ECO:0000256" key="2">
    <source>
        <dbReference type="ARBA" id="ARBA00004245"/>
    </source>
</evidence>
<gene>
    <name evidence="10" type="primary">Fam92</name>
</gene>
<keyword evidence="5" id="KW-0206">Cytoskeleton</keyword>
<dbReference type="GO" id="GO:0060271">
    <property type="term" value="P:cilium assembly"/>
    <property type="evidence" value="ECO:0007669"/>
    <property type="project" value="InterPro"/>
</dbReference>
<proteinExistence type="inferred from homology"/>
<dbReference type="InterPro" id="IPR009602">
    <property type="entry name" value="CBAR/FAM92"/>
</dbReference>
<evidence type="ECO:0000256" key="5">
    <source>
        <dbReference type="ARBA" id="ARBA00023212"/>
    </source>
</evidence>
<dbReference type="Proteomes" id="UP000694866">
    <property type="component" value="Unplaced"/>
</dbReference>
<feature type="compositionally biased region" description="Acidic residues" evidence="8">
    <location>
        <begin position="302"/>
        <end position="314"/>
    </location>
</feature>
<evidence type="ECO:0000256" key="8">
    <source>
        <dbReference type="SAM" id="MobiDB-lite"/>
    </source>
</evidence>
<evidence type="ECO:0000256" key="7">
    <source>
        <dbReference type="ARBA" id="ARBA00029449"/>
    </source>
</evidence>
<evidence type="ECO:0000256" key="4">
    <source>
        <dbReference type="ARBA" id="ARBA00022794"/>
    </source>
</evidence>
<sequence>MLRSRSQGSVCEHEAKFVQDRITGVEKHFAELCTVFAAYTRKAARLRDKNDEVAKVIQTYAETETINRSFSSGLRNFSTTLSVIGDYRDAEVRRLDAKIVAPFSQYSIICKNAREDVKNTFTARDKELVKRRQLDKVREKNPRNRQLISQAESELMKASVEVSRVIKGLEEQIDSFEKQKLHDLKHLLLDFVSIELSFHTKTVELLTKAYRDIADIDEARDLEDYQVARGENSGEFREVLNVPETMARLDTVRRTSFRQSHSLGNLANRLASSPLNLKKLASRPTESIDSLKASSDSVQVEEYGDSTEEEESEESIQRRPVRPNPKST</sequence>
<protein>
    <submittedName>
        <fullName evidence="10">Protein FAM92A1-A isoform X1</fullName>
    </submittedName>
</protein>
<feature type="compositionally biased region" description="Polar residues" evidence="8">
    <location>
        <begin position="284"/>
        <end position="298"/>
    </location>
</feature>
<dbReference type="RefSeq" id="XP_011308142.1">
    <property type="nucleotide sequence ID" value="XM_011309840.1"/>
</dbReference>
<comment type="similarity">
    <text evidence="7">Belongs to the CIBAR family.</text>
</comment>
<dbReference type="SUPFAM" id="SSF103657">
    <property type="entry name" value="BAR/IMD domain-like"/>
    <property type="match status" value="1"/>
</dbReference>
<dbReference type="InterPro" id="IPR027267">
    <property type="entry name" value="AH/BAR_dom_sf"/>
</dbReference>
<dbReference type="KEGG" id="fas:105269519"/>
<dbReference type="CDD" id="cd07598">
    <property type="entry name" value="BAR_FAM92"/>
    <property type="match status" value="1"/>
</dbReference>
<dbReference type="PANTHER" id="PTHR21223">
    <property type="entry name" value="CBY1-INTERACTING BAR DOMAIN-CONTAINING PROTEIN HOMOLOG"/>
    <property type="match status" value="1"/>
</dbReference>